<proteinExistence type="predicted"/>
<feature type="compositionally biased region" description="Polar residues" evidence="1">
    <location>
        <begin position="121"/>
        <end position="130"/>
    </location>
</feature>
<feature type="compositionally biased region" description="Polar residues" evidence="1">
    <location>
        <begin position="69"/>
        <end position="80"/>
    </location>
</feature>
<feature type="region of interest" description="Disordered" evidence="1">
    <location>
        <begin position="48"/>
        <end position="93"/>
    </location>
</feature>
<accession>A0A6A0AE38</accession>
<reference evidence="2 3" key="1">
    <citation type="submission" date="2020-02" db="EMBL/GenBank/DDBJ databases">
        <title>Draft genome sequence of Haematococcus lacustris strain NIES-144.</title>
        <authorList>
            <person name="Morimoto D."/>
            <person name="Nakagawa S."/>
            <person name="Yoshida T."/>
            <person name="Sawayama S."/>
        </authorList>
    </citation>
    <scope>NUCLEOTIDE SEQUENCE [LARGE SCALE GENOMIC DNA]</scope>
    <source>
        <strain evidence="2 3">NIES-144</strain>
    </source>
</reference>
<sequence>MYGEAFTSQPWSSFRFLTELAVVAQLHVPCCRSVATVRAWQNIGMTGSMRPPYSSSVGRPPVHDRAKVPTTNPWPSNATGESRGAGERATASRGLGPFAAACRHLSRSHWQATTPGDMPQPITTQQQADQ</sequence>
<comment type="caution">
    <text evidence="2">The sequence shown here is derived from an EMBL/GenBank/DDBJ whole genome shotgun (WGS) entry which is preliminary data.</text>
</comment>
<protein>
    <submittedName>
        <fullName evidence="2">Uncharacterized protein</fullName>
    </submittedName>
</protein>
<evidence type="ECO:0000256" key="1">
    <source>
        <dbReference type="SAM" id="MobiDB-lite"/>
    </source>
</evidence>
<keyword evidence="3" id="KW-1185">Reference proteome</keyword>
<feature type="region of interest" description="Disordered" evidence="1">
    <location>
        <begin position="106"/>
        <end position="130"/>
    </location>
</feature>
<evidence type="ECO:0000313" key="3">
    <source>
        <dbReference type="Proteomes" id="UP000485058"/>
    </source>
</evidence>
<gene>
    <name evidence="2" type="ORF">HaLaN_29917</name>
</gene>
<name>A0A6A0AE38_HAELA</name>
<dbReference type="AlphaFoldDB" id="A0A6A0AE38"/>
<dbReference type="Proteomes" id="UP000485058">
    <property type="component" value="Unassembled WGS sequence"/>
</dbReference>
<organism evidence="2 3">
    <name type="scientific">Haematococcus lacustris</name>
    <name type="common">Green alga</name>
    <name type="synonym">Haematococcus pluvialis</name>
    <dbReference type="NCBI Taxonomy" id="44745"/>
    <lineage>
        <taxon>Eukaryota</taxon>
        <taxon>Viridiplantae</taxon>
        <taxon>Chlorophyta</taxon>
        <taxon>core chlorophytes</taxon>
        <taxon>Chlorophyceae</taxon>
        <taxon>CS clade</taxon>
        <taxon>Chlamydomonadales</taxon>
        <taxon>Haematococcaceae</taxon>
        <taxon>Haematococcus</taxon>
    </lineage>
</organism>
<evidence type="ECO:0000313" key="2">
    <source>
        <dbReference type="EMBL" id="GFH30976.1"/>
    </source>
</evidence>
<dbReference type="EMBL" id="BLLF01005266">
    <property type="protein sequence ID" value="GFH30976.1"/>
    <property type="molecule type" value="Genomic_DNA"/>
</dbReference>